<evidence type="ECO:0000313" key="3">
    <source>
        <dbReference type="EMBL" id="CUV66398.1"/>
    </source>
</evidence>
<feature type="transmembrane region" description="Helical" evidence="1">
    <location>
        <begin position="6"/>
        <end position="26"/>
    </location>
</feature>
<sequence length="200" mass="22420">MHEKSIHYFSLFMIVVAFVSFVYIVAKASNEVLHHHVGTKNGTYVNAVQTTPEIKNKALSLSKGCLDDYCKAQRILDFVTAIPYRVNNYSTNTPKITIRKNSGDCDDKSNLLISLLNSVGIKSYFVLVPNHIFVISKIKDSSLKNTKGLWVEGEKYMILESTAEGSKVGFELEFGLGEIETIINPFTNSEVDIKGLEYKK</sequence>
<dbReference type="EMBL" id="FAXN01000086">
    <property type="protein sequence ID" value="CUV66398.1"/>
    <property type="molecule type" value="Genomic_DNA"/>
</dbReference>
<dbReference type="AlphaFoldDB" id="A0A0S4XQL9"/>
<keyword evidence="1" id="KW-1133">Transmembrane helix</keyword>
<keyword evidence="1" id="KW-0472">Membrane</keyword>
<dbReference type="Gene3D" id="3.10.620.30">
    <property type="match status" value="1"/>
</dbReference>
<gene>
    <name evidence="3" type="ORF">BN3087_810003</name>
</gene>
<dbReference type="SUPFAM" id="SSF54001">
    <property type="entry name" value="Cysteine proteinases"/>
    <property type="match status" value="1"/>
</dbReference>
<name>A0A0S4XQL9_9BACT</name>
<evidence type="ECO:0000259" key="2">
    <source>
        <dbReference type="Pfam" id="PF01841"/>
    </source>
</evidence>
<evidence type="ECO:0000256" key="1">
    <source>
        <dbReference type="SAM" id="Phobius"/>
    </source>
</evidence>
<keyword evidence="1" id="KW-0812">Transmembrane</keyword>
<organism evidence="3">
    <name type="scientific">Sulfurovum sp. enrichment culture clone C5</name>
    <dbReference type="NCBI Taxonomy" id="497650"/>
    <lineage>
        <taxon>Bacteria</taxon>
        <taxon>Pseudomonadati</taxon>
        <taxon>Campylobacterota</taxon>
        <taxon>Epsilonproteobacteria</taxon>
        <taxon>Campylobacterales</taxon>
        <taxon>Sulfurovaceae</taxon>
        <taxon>Sulfurovum</taxon>
        <taxon>environmental samples</taxon>
    </lineage>
</organism>
<feature type="domain" description="Transglutaminase-like" evidence="2">
    <location>
        <begin position="59"/>
        <end position="127"/>
    </location>
</feature>
<protein>
    <recommendedName>
        <fullName evidence="2">Transglutaminase-like domain-containing protein</fullName>
    </recommendedName>
</protein>
<reference evidence="3" key="1">
    <citation type="submission" date="2015-11" db="EMBL/GenBank/DDBJ databases">
        <authorList>
            <person name="Zhang Y."/>
            <person name="Guo Z."/>
        </authorList>
    </citation>
    <scope>NUCLEOTIDE SEQUENCE</scope>
    <source>
        <strain evidence="3">BN30871</strain>
    </source>
</reference>
<dbReference type="Pfam" id="PF01841">
    <property type="entry name" value="Transglut_core"/>
    <property type="match status" value="1"/>
</dbReference>
<accession>A0A0S4XQL9</accession>
<dbReference type="InterPro" id="IPR038765">
    <property type="entry name" value="Papain-like_cys_pep_sf"/>
</dbReference>
<dbReference type="InterPro" id="IPR002931">
    <property type="entry name" value="Transglutaminase-like"/>
</dbReference>
<proteinExistence type="predicted"/>